<dbReference type="Proteomes" id="UP000183567">
    <property type="component" value="Unassembled WGS sequence"/>
</dbReference>
<organism evidence="1 2">
    <name type="scientific">Rhizopogon vesiculosus</name>
    <dbReference type="NCBI Taxonomy" id="180088"/>
    <lineage>
        <taxon>Eukaryota</taxon>
        <taxon>Fungi</taxon>
        <taxon>Dikarya</taxon>
        <taxon>Basidiomycota</taxon>
        <taxon>Agaricomycotina</taxon>
        <taxon>Agaricomycetes</taxon>
        <taxon>Agaricomycetidae</taxon>
        <taxon>Boletales</taxon>
        <taxon>Suillineae</taxon>
        <taxon>Rhizopogonaceae</taxon>
        <taxon>Rhizopogon</taxon>
    </lineage>
</organism>
<reference evidence="1 2" key="1">
    <citation type="submission" date="2016-03" db="EMBL/GenBank/DDBJ databases">
        <title>Comparative genomics of the ectomycorrhizal sister species Rhizopogon vinicolor and Rhizopogon vesiculosus (Basidiomycota: Boletales) reveals a divergence of the mating type B locus.</title>
        <authorList>
            <person name="Mujic A.B."/>
            <person name="Kuo A."/>
            <person name="Tritt A."/>
            <person name="Lipzen A."/>
            <person name="Chen C."/>
            <person name="Johnson J."/>
            <person name="Sharma A."/>
            <person name="Barry K."/>
            <person name="Grigoriev I.V."/>
            <person name="Spatafora J.W."/>
        </authorList>
    </citation>
    <scope>NUCLEOTIDE SEQUENCE [LARGE SCALE GENOMIC DNA]</scope>
    <source>
        <strain evidence="1 2">AM-OR11-056</strain>
    </source>
</reference>
<dbReference type="AlphaFoldDB" id="A0A1J8QZZ6"/>
<accession>A0A1J8QZZ6</accession>
<gene>
    <name evidence="1" type="ORF">AZE42_03749</name>
</gene>
<proteinExistence type="predicted"/>
<dbReference type="EMBL" id="LVVM01001188">
    <property type="protein sequence ID" value="OJA19080.1"/>
    <property type="molecule type" value="Genomic_DNA"/>
</dbReference>
<keyword evidence="2" id="KW-1185">Reference proteome</keyword>
<evidence type="ECO:0000313" key="1">
    <source>
        <dbReference type="EMBL" id="OJA19080.1"/>
    </source>
</evidence>
<comment type="caution">
    <text evidence="1">The sequence shown here is derived from an EMBL/GenBank/DDBJ whole genome shotgun (WGS) entry which is preliminary data.</text>
</comment>
<name>A0A1J8QZZ6_9AGAM</name>
<protein>
    <submittedName>
        <fullName evidence="1">Uncharacterized protein</fullName>
    </submittedName>
</protein>
<evidence type="ECO:0000313" key="2">
    <source>
        <dbReference type="Proteomes" id="UP000183567"/>
    </source>
</evidence>
<sequence>MSISLREDCDCEDIALMTLKLSTRCRDSRDWLRGLVVEVLGVFQAICQSFGADRAVEHFSQTDMDHALKEWHPTQIAGTSSPKTPKKPTFFSPFAPSGLSPDLILKFQLIVTSLHLWSSTNISDRN</sequence>